<dbReference type="EMBL" id="JYFQ01000106">
    <property type="protein sequence ID" value="KKZ12561.1"/>
    <property type="molecule type" value="Genomic_DNA"/>
</dbReference>
<dbReference type="SUPFAM" id="SSF53335">
    <property type="entry name" value="S-adenosyl-L-methionine-dependent methyltransferases"/>
    <property type="match status" value="1"/>
</dbReference>
<dbReference type="Gene3D" id="3.40.50.150">
    <property type="entry name" value="Vaccinia Virus protein VP39"/>
    <property type="match status" value="2"/>
</dbReference>
<reference evidence="1 2" key="2">
    <citation type="submission" date="2015-05" db="EMBL/GenBank/DDBJ databases">
        <title>Lifestyle Evolution in Cyanobacterial Symbionts of Sponges.</title>
        <authorList>
            <person name="Burgsdorf I."/>
            <person name="Slaby B.M."/>
            <person name="Handley K.M."/>
            <person name="Haber M."/>
            <person name="Blom J."/>
            <person name="Marshall C.W."/>
            <person name="Gilbert J.A."/>
            <person name="Hentschel U."/>
            <person name="Steindler L."/>
        </authorList>
    </citation>
    <scope>NUCLEOTIDE SEQUENCE [LARGE SCALE GENOMIC DNA]</scope>
    <source>
        <strain evidence="1">15L</strain>
    </source>
</reference>
<dbReference type="AlphaFoldDB" id="A0A0G8AV36"/>
<evidence type="ECO:0000313" key="2">
    <source>
        <dbReference type="Proteomes" id="UP000035037"/>
    </source>
</evidence>
<accession>A0A0G8AV36</accession>
<comment type="caution">
    <text evidence="1">The sequence shown here is derived from an EMBL/GenBank/DDBJ whole genome shotgun (WGS) entry which is preliminary data.</text>
</comment>
<sequence>MGIEQRFNVPFIAGMALKEKQIQQNYRPVIAVHKWFARRPGTLFRGLMLAEFGDDDLERMFFESNDFSGLRIADPFMGGGTPLIEANRIGCDVIGFDVNPMAAWVVREEIQGLDLNSYRQAANELVSTLQDQIGAYYRTSCPLYGDPDVPVKSFLWVKVLECDACSFTFDLFPGYLLAEDRRHPKNVVVCHKCGALNEVAERRAPGHCHACDVILSIAGPARQGRCTCPCCGYENRYPGDRRAPLNHRLFAIEYYNPERKPVHKGRFFKKPDPDDIARVEAAREHWRRMDERFVPDEPIPPGDETSRLHRWGYSRYRQMFNPRQLLGLEASCRLIADVPNERIRAALATNLSDLLRYQNMLCRYDTMALKSLDVFSIHGFPVGLVQCESNLLGIINGSGVNVGSGGWSNIVRKYIRAKSYCEAPFEVRSEGKRKIRVPIDGEWIGDCANSTRRRIAIHCANSAQVALPAGTLDAVFTDPPYFGNVQYGELMDFCYVWLRRLAPPGTEGFDRPSTRSTDELTGNVTQLRGLEHFAEGLASVYSHMAEALKPEAPLVFTYHHNKLDAYCAVGLAILDAGLTCSATLPCPAEMGGSIHIRGTASSIVDTVFVCRDSRVRHAGKETSATVADLVVIVAHDLAQLKIAGRAATHGDARCVLFGHLTRVAVEQLRPDWNRSATTAEKLSHLRNRMVAFGEVEALARQAAEASCKPKSPVHTVSVQKTMGVLS</sequence>
<keyword evidence="1" id="KW-0808">Transferase</keyword>
<dbReference type="GO" id="GO:0032259">
    <property type="term" value="P:methylation"/>
    <property type="evidence" value="ECO:0007669"/>
    <property type="project" value="UniProtKB-KW"/>
</dbReference>
<dbReference type="InterPro" id="IPR029063">
    <property type="entry name" value="SAM-dependent_MTases_sf"/>
</dbReference>
<protein>
    <submittedName>
        <fullName evidence="1">DNA methylase</fullName>
    </submittedName>
</protein>
<dbReference type="PROSITE" id="PS00092">
    <property type="entry name" value="N6_MTASE"/>
    <property type="match status" value="1"/>
</dbReference>
<proteinExistence type="predicted"/>
<evidence type="ECO:0000313" key="1">
    <source>
        <dbReference type="EMBL" id="KKZ12561.1"/>
    </source>
</evidence>
<dbReference type="InterPro" id="IPR002052">
    <property type="entry name" value="DNA_methylase_N6_adenine_CS"/>
</dbReference>
<organism evidence="1 2">
    <name type="scientific">Candidatus Synechococcus spongiarum 15L</name>
    <dbReference type="NCBI Taxonomy" id="1608419"/>
    <lineage>
        <taxon>Bacteria</taxon>
        <taxon>Bacillati</taxon>
        <taxon>Cyanobacteriota</taxon>
        <taxon>Cyanophyceae</taxon>
        <taxon>Synechococcales</taxon>
        <taxon>Synechococcaceae</taxon>
        <taxon>Synechococcus</taxon>
    </lineage>
</organism>
<name>A0A0G8AV36_9SYNE</name>
<dbReference type="GO" id="GO:0008168">
    <property type="term" value="F:methyltransferase activity"/>
    <property type="evidence" value="ECO:0007669"/>
    <property type="project" value="UniProtKB-KW"/>
</dbReference>
<dbReference type="PATRIC" id="fig|1608419.3.peg.63"/>
<keyword evidence="1" id="KW-0489">Methyltransferase</keyword>
<gene>
    <name evidence="1" type="ORF">TQ37_05305</name>
</gene>
<reference evidence="1 2" key="1">
    <citation type="submission" date="2015-02" db="EMBL/GenBank/DDBJ databases">
        <authorList>
            <person name="Slaby B."/>
            <person name="Hentschel U."/>
        </authorList>
    </citation>
    <scope>NUCLEOTIDE SEQUENCE [LARGE SCALE GENOMIC DNA]</scope>
    <source>
        <strain evidence="1">15L</strain>
    </source>
</reference>
<dbReference type="Proteomes" id="UP000035037">
    <property type="component" value="Unassembled WGS sequence"/>
</dbReference>
<dbReference type="GO" id="GO:0003676">
    <property type="term" value="F:nucleic acid binding"/>
    <property type="evidence" value="ECO:0007669"/>
    <property type="project" value="InterPro"/>
</dbReference>